<evidence type="ECO:0000313" key="5">
    <source>
        <dbReference type="EMBL" id="CEO57795.1"/>
    </source>
</evidence>
<reference evidence="5" key="1">
    <citation type="submission" date="2015-01" db="EMBL/GenBank/DDBJ databases">
        <authorList>
            <person name="Durling Mikael"/>
        </authorList>
    </citation>
    <scope>NUCLEOTIDE SEQUENCE</scope>
</reference>
<keyword evidence="1" id="KW-0677">Repeat</keyword>
<feature type="compositionally biased region" description="Low complexity" evidence="4">
    <location>
        <begin position="156"/>
        <end position="167"/>
    </location>
</feature>
<evidence type="ECO:0000256" key="3">
    <source>
        <dbReference type="PROSITE-ProRule" id="PRU00023"/>
    </source>
</evidence>
<dbReference type="GO" id="GO:0006396">
    <property type="term" value="P:RNA processing"/>
    <property type="evidence" value="ECO:0007669"/>
    <property type="project" value="TreeGrafter"/>
</dbReference>
<organism evidence="5">
    <name type="scientific">Bionectria ochroleuca</name>
    <name type="common">Gliocladium roseum</name>
    <dbReference type="NCBI Taxonomy" id="29856"/>
    <lineage>
        <taxon>Eukaryota</taxon>
        <taxon>Fungi</taxon>
        <taxon>Dikarya</taxon>
        <taxon>Ascomycota</taxon>
        <taxon>Pezizomycotina</taxon>
        <taxon>Sordariomycetes</taxon>
        <taxon>Hypocreomycetidae</taxon>
        <taxon>Hypocreales</taxon>
        <taxon>Bionectriaceae</taxon>
        <taxon>Clonostachys</taxon>
    </lineage>
</organism>
<dbReference type="GO" id="GO:0003723">
    <property type="term" value="F:RNA binding"/>
    <property type="evidence" value="ECO:0007669"/>
    <property type="project" value="TreeGrafter"/>
</dbReference>
<keyword evidence="2 3" id="KW-0040">ANK repeat</keyword>
<feature type="region of interest" description="Disordered" evidence="4">
    <location>
        <begin position="584"/>
        <end position="640"/>
    </location>
</feature>
<dbReference type="GO" id="GO:0004540">
    <property type="term" value="F:RNA nuclease activity"/>
    <property type="evidence" value="ECO:0007669"/>
    <property type="project" value="TreeGrafter"/>
</dbReference>
<sequence length="640" mass="68835">MGYSHSSRDDSLLSAFSETLQQIRDCVSRLEGLLRNAAVTSERLRTHIADSLEECNGKTAALNKSLMRLQPDNLAQLNVPYFAAHSNLLTAYTRLFIYFGELLVMRTQRDQDAALDDSNVRTAIEKAGQTMRGLSSAGSILNDSSNLPEVFDREAASPSSPSSAIPSDLPPPYEPSSPSKANACGSWGGSAQAGPSSQPNQSTGWSFASIKESLVAMAAPFLPKPDPLVTALCEAAKRDDRKQMANHIDAVRILLSSGADEKNCSKMPALFLAASFGHLDIAKMLLASGNTKVKQESSSGQPYIVDVAATGNIEGTRFLLENGAKAKATTTSGRPMIVQSVKANDLEMTKLLLEHGAKVKSNDITGASLLSVAINKASPEMFEFLLARGASPDSKTTSGEYVLADVISKRNLKYARRLLDYKASANVKNIHGQKIIVDVAKDQQIAAGDKVELVRRLLERGASAKSKDMHWDLPVITHAMDKANGEVVSLLLRHGADIKTIMKGGETLLIHAVEGGLHDHMLALLEHDADTEATDQKGRTPLMLALLKTDLEAVRMLRRFEAEVTDAPRSFAESLGQPDMLEALGLKVPPPAPVPQPRATELPAHGGLGRPSSGHSYDVRDADLPSDPPPGYDTVDRLKN</sequence>
<proteinExistence type="predicted"/>
<feature type="repeat" description="ANK" evidence="3">
    <location>
        <begin position="365"/>
        <end position="397"/>
    </location>
</feature>
<dbReference type="PANTHER" id="PTHR24141">
    <property type="entry name" value="2-5A-DEPENDENT RIBONUCLEASE"/>
    <property type="match status" value="1"/>
</dbReference>
<feature type="region of interest" description="Disordered" evidence="4">
    <location>
        <begin position="152"/>
        <end position="204"/>
    </location>
</feature>
<dbReference type="Pfam" id="PF12796">
    <property type="entry name" value="Ank_2"/>
    <property type="match status" value="2"/>
</dbReference>
<gene>
    <name evidence="5" type="ORF">BN869_000013853_1</name>
</gene>
<feature type="compositionally biased region" description="Polar residues" evidence="4">
    <location>
        <begin position="193"/>
        <end position="204"/>
    </location>
</feature>
<dbReference type="Gene3D" id="1.25.40.20">
    <property type="entry name" value="Ankyrin repeat-containing domain"/>
    <property type="match status" value="1"/>
</dbReference>
<dbReference type="SMART" id="SM00248">
    <property type="entry name" value="ANK"/>
    <property type="match status" value="9"/>
</dbReference>
<evidence type="ECO:0000256" key="1">
    <source>
        <dbReference type="ARBA" id="ARBA00022737"/>
    </source>
</evidence>
<evidence type="ECO:0000256" key="2">
    <source>
        <dbReference type="ARBA" id="ARBA00023043"/>
    </source>
</evidence>
<dbReference type="InterPro" id="IPR036770">
    <property type="entry name" value="Ankyrin_rpt-contain_sf"/>
</dbReference>
<dbReference type="SUPFAM" id="SSF48403">
    <property type="entry name" value="Ankyrin repeat"/>
    <property type="match status" value="1"/>
</dbReference>
<dbReference type="EMBL" id="CDPU01000148">
    <property type="protein sequence ID" value="CEO57795.1"/>
    <property type="molecule type" value="Genomic_DNA"/>
</dbReference>
<dbReference type="AlphaFoldDB" id="A0A0B7KS60"/>
<dbReference type="Pfam" id="PF13637">
    <property type="entry name" value="Ank_4"/>
    <property type="match status" value="1"/>
</dbReference>
<dbReference type="InterPro" id="IPR002110">
    <property type="entry name" value="Ankyrin_rpt"/>
</dbReference>
<dbReference type="PANTHER" id="PTHR24141:SF1">
    <property type="entry name" value="2-5A-DEPENDENT RIBONUCLEASE"/>
    <property type="match status" value="1"/>
</dbReference>
<accession>A0A0B7KS60</accession>
<name>A0A0B7KS60_BIOOC</name>
<protein>
    <submittedName>
        <fullName evidence="5">Uncharacterized protein</fullName>
    </submittedName>
</protein>
<dbReference type="PROSITE" id="PS50088">
    <property type="entry name" value="ANK_REPEAT"/>
    <property type="match status" value="1"/>
</dbReference>
<evidence type="ECO:0000256" key="4">
    <source>
        <dbReference type="SAM" id="MobiDB-lite"/>
    </source>
</evidence>